<dbReference type="Proteomes" id="UP000622552">
    <property type="component" value="Unassembled WGS sequence"/>
</dbReference>
<dbReference type="EMBL" id="JADOUF010000001">
    <property type="protein sequence ID" value="MBG6135741.1"/>
    <property type="molecule type" value="Genomic_DNA"/>
</dbReference>
<evidence type="ECO:0000259" key="1">
    <source>
        <dbReference type="Pfam" id="PF21837"/>
    </source>
</evidence>
<evidence type="ECO:0000313" key="3">
    <source>
        <dbReference type="Proteomes" id="UP000622552"/>
    </source>
</evidence>
<keyword evidence="3" id="KW-1185">Reference proteome</keyword>
<comment type="caution">
    <text evidence="2">The sequence shown here is derived from an EMBL/GenBank/DDBJ whole genome shotgun (WGS) entry which is preliminary data.</text>
</comment>
<protein>
    <recommendedName>
        <fullName evidence="1">DUF6896 domain-containing protein</fullName>
    </recommendedName>
</protein>
<feature type="domain" description="DUF6896" evidence="1">
    <location>
        <begin position="89"/>
        <end position="172"/>
    </location>
</feature>
<dbReference type="AlphaFoldDB" id="A0A8J7KJR2"/>
<dbReference type="Pfam" id="PF21837">
    <property type="entry name" value="DUF6896"/>
    <property type="match status" value="1"/>
</dbReference>
<name>A0A8J7KJR2_9ACTN</name>
<sequence length="202" mass="21725">MKPTTGSIPQGMPDPIDIAHRVGRGRKLFIPLDMDMQSATAIARTLRDALPPHVTVFAVSGTSRGSGLTVLQLVTDAEAAAVRPALDHLVAEFRQSADALVAHMLAAMVPAGDLDGEFPDTVRIRDATWDLEPHGAHCRFEGPNGEVVEADIYSPDTIDPYFLLLYAETTGGHGAVLDACVEGFHDMCRLLELTGHPPRSQH</sequence>
<gene>
    <name evidence="2" type="ORF">IW245_001935</name>
</gene>
<accession>A0A8J7KJR2</accession>
<dbReference type="InterPro" id="IPR054191">
    <property type="entry name" value="DUF6896"/>
</dbReference>
<evidence type="ECO:0000313" key="2">
    <source>
        <dbReference type="EMBL" id="MBG6135741.1"/>
    </source>
</evidence>
<organism evidence="2 3">
    <name type="scientific">Longispora fulva</name>
    <dbReference type="NCBI Taxonomy" id="619741"/>
    <lineage>
        <taxon>Bacteria</taxon>
        <taxon>Bacillati</taxon>
        <taxon>Actinomycetota</taxon>
        <taxon>Actinomycetes</taxon>
        <taxon>Micromonosporales</taxon>
        <taxon>Micromonosporaceae</taxon>
        <taxon>Longispora</taxon>
    </lineage>
</organism>
<proteinExistence type="predicted"/>
<dbReference type="RefSeq" id="WP_197002808.1">
    <property type="nucleotide sequence ID" value="NZ_BONS01000002.1"/>
</dbReference>
<reference evidence="2" key="1">
    <citation type="submission" date="2020-11" db="EMBL/GenBank/DDBJ databases">
        <title>Sequencing the genomes of 1000 actinobacteria strains.</title>
        <authorList>
            <person name="Klenk H.-P."/>
        </authorList>
    </citation>
    <scope>NUCLEOTIDE SEQUENCE</scope>
    <source>
        <strain evidence="2">DSM 45356</strain>
    </source>
</reference>